<keyword evidence="3" id="KW-0677">Repeat</keyword>
<dbReference type="GO" id="GO:0006913">
    <property type="term" value="P:nucleocytoplasmic transport"/>
    <property type="evidence" value="ECO:0007669"/>
    <property type="project" value="TreeGrafter"/>
</dbReference>
<comment type="caution">
    <text evidence="5">The sequence shown here is derived from an EMBL/GenBank/DDBJ whole genome shotgun (WGS) entry which is preliminary data.</text>
</comment>
<dbReference type="AlphaFoldDB" id="A0AAE2D6W6"/>
<evidence type="ECO:0000256" key="2">
    <source>
        <dbReference type="ARBA" id="ARBA00022614"/>
    </source>
</evidence>
<dbReference type="EMBL" id="JALJAT010000002">
    <property type="protein sequence ID" value="KAK4472315.1"/>
    <property type="molecule type" value="Genomic_DNA"/>
</dbReference>
<dbReference type="InterPro" id="IPR001611">
    <property type="entry name" value="Leu-rich_rpt"/>
</dbReference>
<keyword evidence="1" id="KW-0343">GTPase activation</keyword>
<evidence type="ECO:0000313" key="5">
    <source>
        <dbReference type="EMBL" id="KAK4472315.1"/>
    </source>
</evidence>
<dbReference type="Proteomes" id="UP001292079">
    <property type="component" value="Unassembled WGS sequence"/>
</dbReference>
<dbReference type="GO" id="GO:0031267">
    <property type="term" value="F:small GTPase binding"/>
    <property type="evidence" value="ECO:0007669"/>
    <property type="project" value="TreeGrafter"/>
</dbReference>
<reference evidence="5" key="2">
    <citation type="journal article" date="2023" name="Infect Dis Poverty">
        <title>Chromosome-scale genome of the human blood fluke Schistosoma mekongi and its implications for public health.</title>
        <authorList>
            <person name="Zhou M."/>
            <person name="Xu L."/>
            <person name="Xu D."/>
            <person name="Chen W."/>
            <person name="Khan J."/>
            <person name="Hu Y."/>
            <person name="Huang H."/>
            <person name="Wei H."/>
            <person name="Zhang Y."/>
            <person name="Chusongsang P."/>
            <person name="Tanasarnprasert K."/>
            <person name="Hu X."/>
            <person name="Limpanont Y."/>
            <person name="Lv Z."/>
        </authorList>
    </citation>
    <scope>NUCLEOTIDE SEQUENCE</scope>
    <source>
        <strain evidence="5">LV_2022a</strain>
    </source>
</reference>
<dbReference type="SUPFAM" id="SSF52047">
    <property type="entry name" value="RNI-like"/>
    <property type="match status" value="1"/>
</dbReference>
<proteinExistence type="predicted"/>
<evidence type="ECO:0000313" key="6">
    <source>
        <dbReference type="Proteomes" id="UP001292079"/>
    </source>
</evidence>
<evidence type="ECO:0000256" key="3">
    <source>
        <dbReference type="ARBA" id="ARBA00022737"/>
    </source>
</evidence>
<feature type="signal peptide" evidence="4">
    <location>
        <begin position="1"/>
        <end position="17"/>
    </location>
</feature>
<reference evidence="5" key="1">
    <citation type="submission" date="2022-04" db="EMBL/GenBank/DDBJ databases">
        <authorList>
            <person name="Xu L."/>
            <person name="Lv Z."/>
        </authorList>
    </citation>
    <scope>NUCLEOTIDE SEQUENCE</scope>
    <source>
        <strain evidence="5">LV_2022a</strain>
    </source>
</reference>
<organism evidence="5 6">
    <name type="scientific">Schistosoma mekongi</name>
    <name type="common">Parasitic worm</name>
    <dbReference type="NCBI Taxonomy" id="38744"/>
    <lineage>
        <taxon>Eukaryota</taxon>
        <taxon>Metazoa</taxon>
        <taxon>Spiralia</taxon>
        <taxon>Lophotrochozoa</taxon>
        <taxon>Platyhelminthes</taxon>
        <taxon>Trematoda</taxon>
        <taxon>Digenea</taxon>
        <taxon>Strigeidida</taxon>
        <taxon>Schistosomatoidea</taxon>
        <taxon>Schistosomatidae</taxon>
        <taxon>Schistosoma</taxon>
    </lineage>
</organism>
<dbReference type="InterPro" id="IPR032675">
    <property type="entry name" value="LRR_dom_sf"/>
</dbReference>
<dbReference type="PANTHER" id="PTHR24113">
    <property type="entry name" value="RAN GTPASE-ACTIVATING PROTEIN 1"/>
    <property type="match status" value="1"/>
</dbReference>
<name>A0AAE2D6W6_SCHME</name>
<keyword evidence="2" id="KW-0433">Leucine-rich repeat</keyword>
<dbReference type="PANTHER" id="PTHR24113:SF12">
    <property type="entry name" value="RAN GTPASE-ACTIVATING PROTEIN 1"/>
    <property type="match status" value="1"/>
</dbReference>
<evidence type="ECO:0008006" key="7">
    <source>
        <dbReference type="Google" id="ProtNLM"/>
    </source>
</evidence>
<accession>A0AAE2D6W6</accession>
<protein>
    <recommendedName>
        <fullName evidence="7">Protein phosphatase 1 regulatory subunit 37</fullName>
    </recommendedName>
</protein>
<dbReference type="GO" id="GO:0048471">
    <property type="term" value="C:perinuclear region of cytoplasm"/>
    <property type="evidence" value="ECO:0007669"/>
    <property type="project" value="TreeGrafter"/>
</dbReference>
<evidence type="ECO:0000256" key="1">
    <source>
        <dbReference type="ARBA" id="ARBA00022468"/>
    </source>
</evidence>
<keyword evidence="4" id="KW-0732">Signal</keyword>
<dbReference type="GO" id="GO:0005829">
    <property type="term" value="C:cytosol"/>
    <property type="evidence" value="ECO:0007669"/>
    <property type="project" value="TreeGrafter"/>
</dbReference>
<feature type="chain" id="PRO_5041906072" description="Protein phosphatase 1 regulatory subunit 37" evidence="4">
    <location>
        <begin position="18"/>
        <end position="636"/>
    </location>
</feature>
<dbReference type="InterPro" id="IPR027038">
    <property type="entry name" value="RanGap"/>
</dbReference>
<dbReference type="GO" id="GO:0005634">
    <property type="term" value="C:nucleus"/>
    <property type="evidence" value="ECO:0007669"/>
    <property type="project" value="TreeGrafter"/>
</dbReference>
<gene>
    <name evidence="5" type="ORF">MN116_003580</name>
</gene>
<keyword evidence="6" id="KW-1185">Reference proteome</keyword>
<evidence type="ECO:0000256" key="4">
    <source>
        <dbReference type="SAM" id="SignalP"/>
    </source>
</evidence>
<dbReference type="Gene3D" id="3.80.10.10">
    <property type="entry name" value="Ribonuclease Inhibitor"/>
    <property type="match status" value="3"/>
</dbReference>
<sequence>MMIILTSVTILFQNVCSKSVSSLLVEKSNEIHKRTNSLIARGVCKKSVKFPGEHDLVTCVINPVDPWLNRQCLSPYELINVYKFHCELSKIQPLYSVISQLQFIDLKQSLERRHIFDLKGCQLNGGHIDLLEYVFKYVQFQYLNLENTNLDDESIESLYEILSYYETCTELCLARNPHVSSDGWIPIAFLFREIPRMKWLDLRENNLGLTFIEILSLTLRTQYRENEPQQFEAESFEKNDFFLSNKLCYNGNLKSMESKSLSKSNLCSSKISSRYSRGLHLGNTGINGKLLKILIPGIRLGCITDLRIPNNGITGSDAKFLAPLLRYGLHLKYLDLSGNLLGDLGCSTISQALSSPCFSSNFWDSGKSQAGLVRLFLSENLITSSSMNTLAAGLLRCTRLTTLQLSGNLNIGPIGLLELKSGLINCPCLKRLGIAFCGIDNNGAECITEILTKAVSRFSVIDLTGNPIGREGYLTILNSSAYLNEKVKIIGLDVQPPSLIEYTRQLLEKENSSVLYHHHHKSQGYNHELNSLRDCQLSRSNNRRNSQISSRKHSNFGKNKFFSLPILHHNHKPYLILDPHYLWGDSSDDDDDRKMNYIKNNKCSAPVNLKMDRSYLSEQNYKQSKGNKSMKYNTVS</sequence>
<dbReference type="GO" id="GO:0005096">
    <property type="term" value="F:GTPase activator activity"/>
    <property type="evidence" value="ECO:0007669"/>
    <property type="project" value="UniProtKB-KW"/>
</dbReference>
<dbReference type="SMART" id="SM00368">
    <property type="entry name" value="LRR_RI"/>
    <property type="match status" value="6"/>
</dbReference>
<dbReference type="Pfam" id="PF13516">
    <property type="entry name" value="LRR_6"/>
    <property type="match status" value="2"/>
</dbReference>